<protein>
    <submittedName>
        <fullName evidence="1">Uncharacterized protein</fullName>
    </submittedName>
</protein>
<keyword evidence="2" id="KW-1185">Reference proteome</keyword>
<proteinExistence type="predicted"/>
<reference evidence="1 2" key="1">
    <citation type="submission" date="2021-03" db="EMBL/GenBank/DDBJ databases">
        <title>Genomic Encyclopedia of Type Strains, Phase IV (KMG-IV): sequencing the most valuable type-strain genomes for metagenomic binning, comparative biology and taxonomic classification.</title>
        <authorList>
            <person name="Goeker M."/>
        </authorList>
    </citation>
    <scope>NUCLEOTIDE SEQUENCE [LARGE SCALE GENOMIC DNA]</scope>
    <source>
        <strain evidence="1 2">DSM 27512</strain>
    </source>
</reference>
<dbReference type="EMBL" id="JAGGLI010000036">
    <property type="protein sequence ID" value="MBP2028677.1"/>
    <property type="molecule type" value="Genomic_DNA"/>
</dbReference>
<accession>A0ABS4KLL4</accession>
<name>A0ABS4KLL4_9FIRM</name>
<evidence type="ECO:0000313" key="1">
    <source>
        <dbReference type="EMBL" id="MBP2028677.1"/>
    </source>
</evidence>
<organism evidence="1 2">
    <name type="scientific">Acetoanaerobium pronyense</name>
    <dbReference type="NCBI Taxonomy" id="1482736"/>
    <lineage>
        <taxon>Bacteria</taxon>
        <taxon>Bacillati</taxon>
        <taxon>Bacillota</taxon>
        <taxon>Clostridia</taxon>
        <taxon>Peptostreptococcales</taxon>
        <taxon>Filifactoraceae</taxon>
        <taxon>Acetoanaerobium</taxon>
    </lineage>
</organism>
<sequence>MTNEYLKIVEQVGKYKTVQNLMHHVNKETLYLKHKAQIKKKSTRNRRHNKDRI</sequence>
<comment type="caution">
    <text evidence="1">The sequence shown here is derived from an EMBL/GenBank/DDBJ whole genome shotgun (WGS) entry which is preliminary data.</text>
</comment>
<evidence type="ECO:0000313" key="2">
    <source>
        <dbReference type="Proteomes" id="UP001314903"/>
    </source>
</evidence>
<gene>
    <name evidence="1" type="ORF">J2Z35_002507</name>
</gene>
<dbReference type="Proteomes" id="UP001314903">
    <property type="component" value="Unassembled WGS sequence"/>
</dbReference>